<dbReference type="SUPFAM" id="SSF51261">
    <property type="entry name" value="Duplicated hybrid motif"/>
    <property type="match status" value="1"/>
</dbReference>
<dbReference type="InterPro" id="IPR023346">
    <property type="entry name" value="Lysozyme-like_dom_sf"/>
</dbReference>
<evidence type="ECO:0000256" key="1">
    <source>
        <dbReference type="ARBA" id="ARBA00022729"/>
    </source>
</evidence>
<feature type="signal peptide" evidence="2">
    <location>
        <begin position="1"/>
        <end position="21"/>
    </location>
</feature>
<gene>
    <name evidence="4" type="primary">lytH</name>
    <name evidence="4" type="ORF">GCM10022410_12550</name>
</gene>
<protein>
    <submittedName>
        <fullName evidence="4">L-Ala--D-Glu endopeptidase</fullName>
    </submittedName>
</protein>
<proteinExistence type="predicted"/>
<dbReference type="RefSeq" id="WP_344911428.1">
    <property type="nucleotide sequence ID" value="NZ_BAABDL010000067.1"/>
</dbReference>
<keyword evidence="1 2" id="KW-0732">Signal</keyword>
<dbReference type="Pfam" id="PF01551">
    <property type="entry name" value="Peptidase_M23"/>
    <property type="match status" value="1"/>
</dbReference>
<reference evidence="5" key="1">
    <citation type="journal article" date="2019" name="Int. J. Syst. Evol. Microbiol.">
        <title>The Global Catalogue of Microorganisms (GCM) 10K type strain sequencing project: providing services to taxonomists for standard genome sequencing and annotation.</title>
        <authorList>
            <consortium name="The Broad Institute Genomics Platform"/>
            <consortium name="The Broad Institute Genome Sequencing Center for Infectious Disease"/>
            <person name="Wu L."/>
            <person name="Ma J."/>
        </authorList>
    </citation>
    <scope>NUCLEOTIDE SEQUENCE [LARGE SCALE GENOMIC DNA]</scope>
    <source>
        <strain evidence="5">JCM 17250</strain>
    </source>
</reference>
<accession>A0ABP7VIB6</accession>
<name>A0ABP7VIB6_9BACI</name>
<evidence type="ECO:0000313" key="5">
    <source>
        <dbReference type="Proteomes" id="UP001501734"/>
    </source>
</evidence>
<dbReference type="EMBL" id="BAABDL010000067">
    <property type="protein sequence ID" value="GAA4067969.1"/>
    <property type="molecule type" value="Genomic_DNA"/>
</dbReference>
<dbReference type="Proteomes" id="UP001501734">
    <property type="component" value="Unassembled WGS sequence"/>
</dbReference>
<feature type="domain" description="M23ase beta-sheet core" evidence="3">
    <location>
        <begin position="194"/>
        <end position="292"/>
    </location>
</feature>
<sequence length="312" mass="35786">MIKIMLCFLIFFQLFAITNLASEELDLDTEREALYRKTEAISQVPWYYLAAIDQYERQIHQDKRSISITLPEHQWFGITNIDQYQSITAINLHHGIGKDGNGDGLADPDNPEDQLYTIADYLSSYGLNELNIQQALWDYYQRPLAVKTIKQNAKIYQTYRTTALDERAFPVPKHFNYSYRSTWGDARGFGGRRIHEGTDIFAGYGTPVRATTYGTIEIKGWNRYGGWRIGIRDLDNIYHYYAHLHGFEADLNVGDIVEPGQVIGYVGSTGYGPPGTSGKFPPHLHYGMYKDNGENQWAFDPFPSLKRAEQQK</sequence>
<dbReference type="Gene3D" id="2.70.70.10">
    <property type="entry name" value="Glucose Permease (Domain IIA)"/>
    <property type="match status" value="1"/>
</dbReference>
<evidence type="ECO:0000313" key="4">
    <source>
        <dbReference type="EMBL" id="GAA4067969.1"/>
    </source>
</evidence>
<evidence type="ECO:0000259" key="3">
    <source>
        <dbReference type="Pfam" id="PF01551"/>
    </source>
</evidence>
<evidence type="ECO:0000256" key="2">
    <source>
        <dbReference type="SAM" id="SignalP"/>
    </source>
</evidence>
<dbReference type="PANTHER" id="PTHR21666">
    <property type="entry name" value="PEPTIDASE-RELATED"/>
    <property type="match status" value="1"/>
</dbReference>
<keyword evidence="5" id="KW-1185">Reference proteome</keyword>
<feature type="chain" id="PRO_5046060761" evidence="2">
    <location>
        <begin position="22"/>
        <end position="312"/>
    </location>
</feature>
<dbReference type="SUPFAM" id="SSF53955">
    <property type="entry name" value="Lysozyme-like"/>
    <property type="match status" value="1"/>
</dbReference>
<organism evidence="4 5">
    <name type="scientific">Amphibacillus indicireducens</name>
    <dbReference type="NCBI Taxonomy" id="1076330"/>
    <lineage>
        <taxon>Bacteria</taxon>
        <taxon>Bacillati</taxon>
        <taxon>Bacillota</taxon>
        <taxon>Bacilli</taxon>
        <taxon>Bacillales</taxon>
        <taxon>Bacillaceae</taxon>
        <taxon>Amphibacillus</taxon>
    </lineage>
</organism>
<dbReference type="PANTHER" id="PTHR21666:SF289">
    <property type="entry name" value="L-ALA--D-GLU ENDOPEPTIDASE"/>
    <property type="match status" value="1"/>
</dbReference>
<dbReference type="InterPro" id="IPR011055">
    <property type="entry name" value="Dup_hybrid_motif"/>
</dbReference>
<dbReference type="InterPro" id="IPR050570">
    <property type="entry name" value="Cell_wall_metabolism_enzyme"/>
</dbReference>
<dbReference type="InterPro" id="IPR016047">
    <property type="entry name" value="M23ase_b-sheet_dom"/>
</dbReference>
<comment type="caution">
    <text evidence="4">The sequence shown here is derived from an EMBL/GenBank/DDBJ whole genome shotgun (WGS) entry which is preliminary data.</text>
</comment>
<dbReference type="CDD" id="cd12797">
    <property type="entry name" value="M23_peptidase"/>
    <property type="match status" value="1"/>
</dbReference>